<feature type="domain" description="AbiEi antitoxin N-terminal" evidence="1">
    <location>
        <begin position="18"/>
        <end position="53"/>
    </location>
</feature>
<accession>A0ABS9TXX3</accession>
<evidence type="ECO:0000259" key="1">
    <source>
        <dbReference type="Pfam" id="PF13338"/>
    </source>
</evidence>
<keyword evidence="3" id="KW-1185">Reference proteome</keyword>
<organism evidence="2 3">
    <name type="scientific">Sinomonas terrae</name>
    <dbReference type="NCBI Taxonomy" id="2908838"/>
    <lineage>
        <taxon>Bacteria</taxon>
        <taxon>Bacillati</taxon>
        <taxon>Actinomycetota</taxon>
        <taxon>Actinomycetes</taxon>
        <taxon>Micrococcales</taxon>
        <taxon>Micrococcaceae</taxon>
        <taxon>Sinomonas</taxon>
    </lineage>
</organism>
<dbReference type="InterPro" id="IPR025159">
    <property type="entry name" value="AbiEi_N"/>
</dbReference>
<dbReference type="EMBL" id="JAKZBV010000001">
    <property type="protein sequence ID" value="MCH6469200.1"/>
    <property type="molecule type" value="Genomic_DNA"/>
</dbReference>
<dbReference type="Proteomes" id="UP001202922">
    <property type="component" value="Unassembled WGS sequence"/>
</dbReference>
<dbReference type="RefSeq" id="WP_241051528.1">
    <property type="nucleotide sequence ID" value="NZ_JAKZBV010000001.1"/>
</dbReference>
<evidence type="ECO:0000313" key="2">
    <source>
        <dbReference type="EMBL" id="MCH6469200.1"/>
    </source>
</evidence>
<gene>
    <name evidence="2" type="ORF">L0M17_04205</name>
</gene>
<protein>
    <recommendedName>
        <fullName evidence="1">AbiEi antitoxin N-terminal domain-containing protein</fullName>
    </recommendedName>
</protein>
<name>A0ABS9TXX3_9MICC</name>
<comment type="caution">
    <text evidence="2">The sequence shown here is derived from an EMBL/GenBank/DDBJ whole genome shotgun (WGS) entry which is preliminary data.</text>
</comment>
<dbReference type="Pfam" id="PF13338">
    <property type="entry name" value="AbiEi_4"/>
    <property type="match status" value="1"/>
</dbReference>
<reference evidence="2 3" key="1">
    <citation type="submission" date="2022-03" db="EMBL/GenBank/DDBJ databases">
        <title>Sinomonas sp. isolated from a soil.</title>
        <authorList>
            <person name="Han J."/>
            <person name="Kim D.-U."/>
        </authorList>
    </citation>
    <scope>NUCLEOTIDE SEQUENCE [LARGE SCALE GENOMIC DNA]</scope>
    <source>
        <strain evidence="2 3">5-5</strain>
    </source>
</reference>
<sequence length="320" mass="35553">MPSNDITNWLASRWPTSRIASSNQLRLAGVDHRVLTAAVRQGILVRVRRGVYVRRDLWLSLSVWERDRLRIEAHRIATGGTSVYSHVSAARLQGCSTWDSDERVHVTVPYSVSRASHSRDVMPHSLRLPDEDVAEIRLSSGVVALATTLERTVSDCARISELERAAVVGDHALRIGASLDGIRAAAERTGAVRGNRRIERLLPLLDPRAESPGETRTRLALAAAGLPPPELQFEIPTAEGLFRADFAWPDVMVILEFDGEAKYFDYRPTQTVLLEERRRENALVVEGWTLVRARWAELSVPGAIPAKVLGALDRARRRAG</sequence>
<proteinExistence type="predicted"/>
<evidence type="ECO:0000313" key="3">
    <source>
        <dbReference type="Proteomes" id="UP001202922"/>
    </source>
</evidence>